<evidence type="ECO:0000313" key="3">
    <source>
        <dbReference type="Proteomes" id="UP000718821"/>
    </source>
</evidence>
<gene>
    <name evidence="2" type="ORF">H7U32_06490</name>
</gene>
<evidence type="ECO:0000313" key="2">
    <source>
        <dbReference type="EMBL" id="MBM6699958.1"/>
    </source>
</evidence>
<dbReference type="GO" id="GO:0016787">
    <property type="term" value="F:hydrolase activity"/>
    <property type="evidence" value="ECO:0007669"/>
    <property type="project" value="UniProtKB-KW"/>
</dbReference>
<sequence length="259" mass="28104">MDQHTDEHPLAGALMYAFGDGIVAGHAYPQASFATVVAEREGMRLERFAVNGATICDTPLRRPHLSGMVLRQIEGVPAGAPAPDLVLFDGGTNDGWLLFRGELDVHGDPVPGAHHDAAEYAACFERTIGAIRRRWPQAVIVYVAVARMTSPDRAIQDELHRIAMDQCARHGVTVANVYEDADLDTAREADRLAWSFDDLGSDGLPATERTTLVPYDGARPSGTHPNLPAVERFYAPVVIRALRAAWRSPEPRPGAGARP</sequence>
<name>A0A938WYH8_9BIFI</name>
<accession>A0A938WYH8</accession>
<reference evidence="2" key="2">
    <citation type="journal article" date="2021" name="Sci. Rep.">
        <title>The distribution of antibiotic resistance genes in chicken gut microbiota commensals.</title>
        <authorList>
            <person name="Juricova H."/>
            <person name="Matiasovicova J."/>
            <person name="Kubasova T."/>
            <person name="Cejkova D."/>
            <person name="Rychlik I."/>
        </authorList>
    </citation>
    <scope>NUCLEOTIDE SEQUENCE</scope>
    <source>
        <strain evidence="2">An836</strain>
    </source>
</reference>
<protein>
    <submittedName>
        <fullName evidence="2">SGNH/GDSL hydrolase family protein</fullName>
    </submittedName>
</protein>
<evidence type="ECO:0000259" key="1">
    <source>
        <dbReference type="Pfam" id="PF13472"/>
    </source>
</evidence>
<dbReference type="RefSeq" id="WP_204469124.1">
    <property type="nucleotide sequence ID" value="NZ_JACLYU010000011.1"/>
</dbReference>
<dbReference type="Pfam" id="PF13472">
    <property type="entry name" value="Lipase_GDSL_2"/>
    <property type="match status" value="1"/>
</dbReference>
<proteinExistence type="predicted"/>
<dbReference type="InterPro" id="IPR013830">
    <property type="entry name" value="SGNH_hydro"/>
</dbReference>
<feature type="domain" description="SGNH hydrolase-type esterase" evidence="1">
    <location>
        <begin position="17"/>
        <end position="225"/>
    </location>
</feature>
<keyword evidence="2" id="KW-0378">Hydrolase</keyword>
<dbReference type="SUPFAM" id="SSF52266">
    <property type="entry name" value="SGNH hydrolase"/>
    <property type="match status" value="1"/>
</dbReference>
<dbReference type="InterPro" id="IPR036514">
    <property type="entry name" value="SGNH_hydro_sf"/>
</dbReference>
<dbReference type="EMBL" id="JACLYU010000011">
    <property type="protein sequence ID" value="MBM6699958.1"/>
    <property type="molecule type" value="Genomic_DNA"/>
</dbReference>
<dbReference type="Gene3D" id="3.40.50.1110">
    <property type="entry name" value="SGNH hydrolase"/>
    <property type="match status" value="1"/>
</dbReference>
<organism evidence="2 3">
    <name type="scientific">Bifidobacterium pullorum subsp. saeculare</name>
    <dbReference type="NCBI Taxonomy" id="78257"/>
    <lineage>
        <taxon>Bacteria</taxon>
        <taxon>Bacillati</taxon>
        <taxon>Actinomycetota</taxon>
        <taxon>Actinomycetes</taxon>
        <taxon>Bifidobacteriales</taxon>
        <taxon>Bifidobacteriaceae</taxon>
        <taxon>Bifidobacterium</taxon>
    </lineage>
</organism>
<reference evidence="2" key="1">
    <citation type="submission" date="2020-08" db="EMBL/GenBank/DDBJ databases">
        <authorList>
            <person name="Cejkova D."/>
            <person name="Kubasova T."/>
            <person name="Jahodarova E."/>
            <person name="Rychlik I."/>
        </authorList>
    </citation>
    <scope>NUCLEOTIDE SEQUENCE</scope>
    <source>
        <strain evidence="2">An836</strain>
    </source>
</reference>
<dbReference type="Proteomes" id="UP000718821">
    <property type="component" value="Unassembled WGS sequence"/>
</dbReference>
<comment type="caution">
    <text evidence="2">The sequence shown here is derived from an EMBL/GenBank/DDBJ whole genome shotgun (WGS) entry which is preliminary data.</text>
</comment>
<keyword evidence="3" id="KW-1185">Reference proteome</keyword>
<dbReference type="AlphaFoldDB" id="A0A938WYH8"/>